<dbReference type="PANTHER" id="PTHR31513">
    <property type="entry name" value="EPHRIN TYPE-B RECEPTOR"/>
    <property type="match status" value="1"/>
</dbReference>
<evidence type="ECO:0000256" key="2">
    <source>
        <dbReference type="SAM" id="SignalP"/>
    </source>
</evidence>
<evidence type="ECO:0000256" key="1">
    <source>
        <dbReference type="SAM" id="Phobius"/>
    </source>
</evidence>
<proteinExistence type="predicted"/>
<feature type="transmembrane region" description="Helical" evidence="1">
    <location>
        <begin position="1363"/>
        <end position="1385"/>
    </location>
</feature>
<dbReference type="Pfam" id="PF26010">
    <property type="entry name" value="DUF8003"/>
    <property type="match status" value="1"/>
</dbReference>
<name>A0A8K0H6T7_9ROSA</name>
<feature type="domain" description="DUF8003" evidence="3">
    <location>
        <begin position="799"/>
        <end position="873"/>
    </location>
</feature>
<feature type="signal peptide" evidence="2">
    <location>
        <begin position="1"/>
        <end position="29"/>
    </location>
</feature>
<keyword evidence="2" id="KW-0732">Signal</keyword>
<reference evidence="4" key="1">
    <citation type="submission" date="2020-03" db="EMBL/GenBank/DDBJ databases">
        <title>A high-quality chromosome-level genome assembly of a woody plant with both climbing and erect habits, Rhamnella rubrinervis.</title>
        <authorList>
            <person name="Lu Z."/>
            <person name="Yang Y."/>
            <person name="Zhu X."/>
            <person name="Sun Y."/>
        </authorList>
    </citation>
    <scope>NUCLEOTIDE SEQUENCE</scope>
    <source>
        <strain evidence="4">BYM</strain>
        <tissue evidence="4">Leaf</tissue>
    </source>
</reference>
<evidence type="ECO:0000259" key="3">
    <source>
        <dbReference type="Pfam" id="PF26010"/>
    </source>
</evidence>
<keyword evidence="1" id="KW-0812">Transmembrane</keyword>
<accession>A0A8K0H6T7</accession>
<keyword evidence="1" id="KW-1133">Transmembrane helix</keyword>
<protein>
    <recommendedName>
        <fullName evidence="3">DUF8003 domain-containing protein</fullName>
    </recommendedName>
</protein>
<dbReference type="EMBL" id="VOIH02000005">
    <property type="protein sequence ID" value="KAF3446709.1"/>
    <property type="molecule type" value="Genomic_DNA"/>
</dbReference>
<dbReference type="InterPro" id="IPR058316">
    <property type="entry name" value="DUF8003"/>
</dbReference>
<evidence type="ECO:0000313" key="4">
    <source>
        <dbReference type="EMBL" id="KAF3446709.1"/>
    </source>
</evidence>
<feature type="transmembrane region" description="Helical" evidence="1">
    <location>
        <begin position="1323"/>
        <end position="1343"/>
    </location>
</feature>
<feature type="transmembrane region" description="Helical" evidence="1">
    <location>
        <begin position="887"/>
        <end position="907"/>
    </location>
</feature>
<dbReference type="PANTHER" id="PTHR31513:SF1">
    <property type="entry name" value="EPHRIN TYPE-B RECEPTOR"/>
    <property type="match status" value="1"/>
</dbReference>
<dbReference type="Proteomes" id="UP000796880">
    <property type="component" value="Unassembled WGS sequence"/>
</dbReference>
<evidence type="ECO:0000313" key="5">
    <source>
        <dbReference type="Proteomes" id="UP000796880"/>
    </source>
</evidence>
<organism evidence="4 5">
    <name type="scientific">Rhamnella rubrinervis</name>
    <dbReference type="NCBI Taxonomy" id="2594499"/>
    <lineage>
        <taxon>Eukaryota</taxon>
        <taxon>Viridiplantae</taxon>
        <taxon>Streptophyta</taxon>
        <taxon>Embryophyta</taxon>
        <taxon>Tracheophyta</taxon>
        <taxon>Spermatophyta</taxon>
        <taxon>Magnoliopsida</taxon>
        <taxon>eudicotyledons</taxon>
        <taxon>Gunneridae</taxon>
        <taxon>Pentapetalae</taxon>
        <taxon>rosids</taxon>
        <taxon>fabids</taxon>
        <taxon>Rosales</taxon>
        <taxon>Rhamnaceae</taxon>
        <taxon>rhamnoid group</taxon>
        <taxon>Rhamneae</taxon>
        <taxon>Rhamnella</taxon>
    </lineage>
</organism>
<keyword evidence="5" id="KW-1185">Reference proteome</keyword>
<feature type="chain" id="PRO_5035419888" description="DUF8003 domain-containing protein" evidence="2">
    <location>
        <begin position="30"/>
        <end position="1452"/>
    </location>
</feature>
<comment type="caution">
    <text evidence="4">The sequence shown here is derived from an EMBL/GenBank/DDBJ whole genome shotgun (WGS) entry which is preliminary data.</text>
</comment>
<sequence length="1452" mass="156319">MAQFHFPVPFIALLYALTYLATSPSTVLTETDDVFSIIDLGSNLFHQDYSPPAPPPPPPHPPSVSCTDDLDGIGSLDTTCQIVTDLNLTGDVYIQGKGNFYIRPSVRFHCAIPGCFITINITGNFSLGNYSSILTGGFELVAYNASFFNGSTVNTTALAGDPPPQTSGTPQGIDGAGGGHGGRGACCLVDETKLPEDVWGGDAYSWSSLQKPYSYGSRGGSTSKEVDYGGYGGGRVKIQVATNLVVDGSVLADGGDGGVKGGGGSGGSIYIKAYKMTGGGRISACGGNGYAGGGGGRVSVDVFSRHDDPKIAVHGGSSYACPDNAGAAGTLYDAVPRSLIVSNHNRSTDTDTLLLEFPNQPLWTNVYVRNKARATVPLLWSRVQVQGQISLLCGGVLSFGLQHYASSEFELLAEELLMSDAVMKVYGALRMSVKMFLMWNSKMLIDGGGDVTVATSLLEASNLVVLKESSVIHSNANLGVHGQGLLNLSGPGDLIESQRLVLSLFYSIHLGLGSVLRGPLENATTDYVTPKLYCESQDCPIELLHPPEDCNVNSSLSFTLQICRVEDITVEGLVKGSVVNFHRARTIDVQASGTISASGMGCTGGVGRGNMLSNGISSGAGHGGKGGVGCYNGSCVEGGISYGTVDLPCELGSGSGNYTSADSTAGGGIIVMGSLEHPLSTLSIEGSVRADGESFQTTSGKGQYAVLDGSSQGIGGGSGGTILLFLQRLELGDSAVLSSVGGCGGPNGGGGGGGGRVHFHWSDIPAGDVYQPIASVKGSIHAGGGLGGDESGDGENGTVTGKACPKGLYGIFCKQCPAGTYKNVSGSERELCHDCPAHELPSRAIYVAIRGGVAETPCPYRCVSDRYHMPLCYTALEELIYTFGGPWLFGLLLIALLILLALVLSVARMKFVGVDELPGPAPTQHGSQIDHSFPFLESLNEVLETNRAEESQSHVHRMYFMGPNTFSQPWHLPHTPPEQIKEIVYEGAFNSFVDEINAISAYQWWEGAIYSILCVFAYPLAWSWQQWRRRLKLQRLREFVRSEYDHACLRSCRSRALYEGIKVAATSDLMLAYVDFFLGGDEKRSDLPPRLHQRFPMSLPFGGDGSYMAPFSLQSDNIVTSLMSQSVPPTTWYRLVAGLNAQLRLVRRGRLRVTFRPLIRWIENYANPALRDYHVRVDLAWFQATACGYSHYGLLVYAIEDDNDPTSLRSFDGAIRREQQFSAKRSYKENPTGNISEDVQLSLPHRNTESYIRPKRAFGGILDANSLQMLEEKRDIFCLLSFILHNTKPVGHQDLVGLVISILLLGDFSLVLLTLLQLYSFSLVDVLLVLFILPLGILLPFPAGINALFSHGPRRSAGLARVYALWNITSLINVVVAFLCGYVHYNTQSSSKKRPNLPPWNINMDENEWWIFPTGLVLCKIFQSQLINWHVANLEIQDRSLYSNDSEMFWQS</sequence>
<dbReference type="OrthoDB" id="122018at2759"/>
<gene>
    <name evidence="4" type="ORF">FNV43_RR11889</name>
</gene>
<keyword evidence="1" id="KW-0472">Membrane</keyword>
<feature type="transmembrane region" description="Helical" evidence="1">
    <location>
        <begin position="1295"/>
        <end position="1316"/>
    </location>
</feature>